<dbReference type="SUPFAM" id="SSF48452">
    <property type="entry name" value="TPR-like"/>
    <property type="match status" value="1"/>
</dbReference>
<dbReference type="EMBL" id="HBGN01013079">
    <property type="protein sequence ID" value="CAD9324939.1"/>
    <property type="molecule type" value="Transcribed_RNA"/>
</dbReference>
<protein>
    <submittedName>
        <fullName evidence="1">Uncharacterized protein</fullName>
    </submittedName>
</protein>
<dbReference type="AlphaFoldDB" id="A0A7S2EAG8"/>
<accession>A0A7S2EAG8</accession>
<gene>
    <name evidence="1" type="ORF">DBRI1063_LOCUS8367</name>
</gene>
<organism evidence="1">
    <name type="scientific">Ditylum brightwellii</name>
    <dbReference type="NCBI Taxonomy" id="49249"/>
    <lineage>
        <taxon>Eukaryota</taxon>
        <taxon>Sar</taxon>
        <taxon>Stramenopiles</taxon>
        <taxon>Ochrophyta</taxon>
        <taxon>Bacillariophyta</taxon>
        <taxon>Mediophyceae</taxon>
        <taxon>Lithodesmiophycidae</taxon>
        <taxon>Lithodesmiales</taxon>
        <taxon>Lithodesmiaceae</taxon>
        <taxon>Ditylum</taxon>
    </lineage>
</organism>
<sequence length="384" mass="44334">MSFTSELLVIAYFINEDMCVCLVNYMLQLSLNYGVCKESSFALASFSGLLFGLGDLKASKKSSHFALSLLDRLDCKEILPRVYLQLYSSILYVREPAKKISEKFMHGYEVGMQTGDITFAMCNARVYCLHGFWCGVKLDLLVKNIEGWEQQMIEHKQKLNLNMMSALRCTVFALINYSDDSVQQKRDFLADGTKVLNEHIEKKRHYPASIFCCYLSWAAYIFCNYDIAKDMIETKWELEKNLHRVYYGLGTVYFFDTLTFIALARKTKEDKWIRPAFASFEKAKKDAYSKPHRILMLETEMNVMMGKTKNAINNYNKVIHFARENGNPCEEAIANERAGDFCLSQDDIRASHYYGQAYSLYLQWGAKGKAAQIKRNYLKSGIFQ</sequence>
<reference evidence="1" key="1">
    <citation type="submission" date="2021-01" db="EMBL/GenBank/DDBJ databases">
        <authorList>
            <person name="Corre E."/>
            <person name="Pelletier E."/>
            <person name="Niang G."/>
            <person name="Scheremetjew M."/>
            <person name="Finn R."/>
            <person name="Kale V."/>
            <person name="Holt S."/>
            <person name="Cochrane G."/>
            <person name="Meng A."/>
            <person name="Brown T."/>
            <person name="Cohen L."/>
        </authorList>
    </citation>
    <scope>NUCLEOTIDE SEQUENCE</scope>
    <source>
        <strain evidence="1">Pop2</strain>
    </source>
</reference>
<evidence type="ECO:0000313" key="1">
    <source>
        <dbReference type="EMBL" id="CAD9324939.1"/>
    </source>
</evidence>
<proteinExistence type="predicted"/>
<dbReference type="InterPro" id="IPR011990">
    <property type="entry name" value="TPR-like_helical_dom_sf"/>
</dbReference>
<dbReference type="InterPro" id="IPR053159">
    <property type="entry name" value="Hybrid_Histidine_Kinase"/>
</dbReference>
<name>A0A7S2EAG8_9STRA</name>
<dbReference type="PANTHER" id="PTHR43642">
    <property type="entry name" value="HYBRID SIGNAL TRANSDUCTION HISTIDINE KINASE G"/>
    <property type="match status" value="1"/>
</dbReference>
<dbReference type="PANTHER" id="PTHR43642:SF1">
    <property type="entry name" value="HYBRID SIGNAL TRANSDUCTION HISTIDINE KINASE G"/>
    <property type="match status" value="1"/>
</dbReference>